<evidence type="ECO:0000256" key="2">
    <source>
        <dbReference type="ARBA" id="ARBA00022741"/>
    </source>
</evidence>
<evidence type="ECO:0000256" key="1">
    <source>
        <dbReference type="ARBA" id="ARBA00007913"/>
    </source>
</evidence>
<dbReference type="InterPro" id="IPR049468">
    <property type="entry name" value="Restrct_endonuc-II-like_dom"/>
</dbReference>
<feature type="domain" description="DNA2/NAM7 helicase-like C-terminal" evidence="7">
    <location>
        <begin position="904"/>
        <end position="1087"/>
    </location>
</feature>
<sequence>MQPTQAKPEVGAAQERARQVTSAVATWRGQLIDLSWRNQLLFYRDLRFGTLDLADADPVAVEALLGKQAVTLSRLYRRHLLADRMKRLRAIRNKAREALEERGITICYLAVGMATWRNAQGAAIPAAPVLLLEATITATGAAEDDFEIELTGSPVVNPALLHLLAEQFRVSIDGDELAGLLDGSGFDPRPVFDRLAHRAGSIAGFAIDDRRVLGTFSYTKLPMVEDLEANLAAMIDHDVVAAIAGNRHAAQALSSAGSPVGIEDPDRMPPADEFLVLDADSSQTFAINAAVAGQSMVISGPPGTGKSQTIANMIATLVARGQSVLFVAEKRAAISAVLDRLDGVGLGDVVFDVHDGGGSRSGLVQTLTSGFGQVGAPAHDELALHERLVVRRDQLNAHDEAMNRRRQPWDVSVYEAQSALLGLSAKYGSAAETDVRLGGAAVSALDSIAMRRIREELAEFAGLGGLTMSASDTAWAGADIAAADAAEHAMRAAVQLHSKTAPEAWRALDEVATQSGLLGAKTVAGWVELLGFLDQAAAVLRQFRPEVFEAPLDELVAATAPRQLPKDRSAAVALWIGDGKPNRKVLHAGLLSALEVRRRWAALTLDGGNPRVPNGLAGAQNRLGRLRAELAILGRHLSWVDFDAMPRPLLTQTLAALARDERSLRKLPRINELASRFSRTGLDPLLTELRSRKLDPEAVAAAFEMCWYRSVLDRVAFDDPLIANFDAGLHDSHATEFRDIDARHIRESSQRVRDAVGKRAAAAELAHPEQARIIAAQAARKRGHLSLRQLFSAAPDLAMAMKPCWAMSPLVVSHLLPGDKPYFDVVVFDEASQIIPADAIAAITRARSVVVAGDRKQLPPTQFFAVDAEDTGENVVNDDGSINMALTTGFESILDVLTAALRSDRTRALTWHYRSRDERLIAFSNAWVYDNSLTTFPGVAGRDCLSLELVRQARTAVADDDSVTAEVDKVVAKILDHAANRPHESLGVITMGINHMERIDRRLRERLRTKPRLRAFFDDPPREAFFVKNLERVQGDERDAIILSIGYGKRPDGSLSHNFGPLNQEGGHRRLNVAITRARSRMTLVCSFSHNDMDPERSTAPGVAMLRAYLQYAAARGEQLDSGPTRPVLTPFDVSVRDRLVAAGVPVVAKYGVAGHWIDFAAAHPDDPDRRVLAIEADGPSYHSSATARDRDRLRQEQLGRLGWSFHRVWATDWFTDSEACIARAQAAYYRALAVDAAALPVESGRPITDYRDGELVAALIWISSDGVIRDNDELYREFMAALGFGKSGTRIRARFDKALRYSRVRL</sequence>
<keyword evidence="2" id="KW-0547">Nucleotide-binding</keyword>
<evidence type="ECO:0000256" key="3">
    <source>
        <dbReference type="ARBA" id="ARBA00022801"/>
    </source>
</evidence>
<dbReference type="Gene3D" id="3.40.960.10">
    <property type="entry name" value="VSR Endonuclease"/>
    <property type="match status" value="1"/>
</dbReference>
<evidence type="ECO:0000259" key="7">
    <source>
        <dbReference type="Pfam" id="PF13087"/>
    </source>
</evidence>
<dbReference type="GO" id="GO:0016787">
    <property type="term" value="F:hydrolase activity"/>
    <property type="evidence" value="ECO:0007669"/>
    <property type="project" value="UniProtKB-KW"/>
</dbReference>
<dbReference type="SUPFAM" id="SSF52980">
    <property type="entry name" value="Restriction endonuclease-like"/>
    <property type="match status" value="1"/>
</dbReference>
<dbReference type="GO" id="GO:0043139">
    <property type="term" value="F:5'-3' DNA helicase activity"/>
    <property type="evidence" value="ECO:0007669"/>
    <property type="project" value="TreeGrafter"/>
</dbReference>
<evidence type="ECO:0000256" key="4">
    <source>
        <dbReference type="ARBA" id="ARBA00022806"/>
    </source>
</evidence>
<dbReference type="Proteomes" id="UP000655868">
    <property type="component" value="Unassembled WGS sequence"/>
</dbReference>
<dbReference type="SUPFAM" id="SSF52540">
    <property type="entry name" value="P-loop containing nucleoside triphosphate hydrolases"/>
    <property type="match status" value="1"/>
</dbReference>
<feature type="domain" description="Restriction endonuclease type II-like" evidence="8">
    <location>
        <begin position="1132"/>
        <end position="1225"/>
    </location>
</feature>
<evidence type="ECO:0000313" key="9">
    <source>
        <dbReference type="EMBL" id="MBJ8337557.1"/>
    </source>
</evidence>
<dbReference type="EMBL" id="JAEMNV010000001">
    <property type="protein sequence ID" value="MBJ8337557.1"/>
    <property type="molecule type" value="Genomic_DNA"/>
</dbReference>
<evidence type="ECO:0000256" key="5">
    <source>
        <dbReference type="ARBA" id="ARBA00022840"/>
    </source>
</evidence>
<keyword evidence="3" id="KW-0378">Hydrolase</keyword>
<keyword evidence="10" id="KW-1185">Reference proteome</keyword>
<dbReference type="InterPro" id="IPR027417">
    <property type="entry name" value="P-loop_NTPase"/>
</dbReference>
<dbReference type="InterPro" id="IPR041677">
    <property type="entry name" value="DNA2/NAM7_AAA_11"/>
</dbReference>
<comment type="similarity">
    <text evidence="1">Belongs to the DNA2/NAM7 helicase family.</text>
</comment>
<feature type="domain" description="DNA2/NAM7 helicase helicase" evidence="6">
    <location>
        <begin position="822"/>
        <end position="861"/>
    </location>
</feature>
<dbReference type="Pfam" id="PF13086">
    <property type="entry name" value="AAA_11"/>
    <property type="match status" value="2"/>
</dbReference>
<dbReference type="Gene3D" id="3.40.50.300">
    <property type="entry name" value="P-loop containing nucleotide triphosphate hydrolases"/>
    <property type="match status" value="3"/>
</dbReference>
<dbReference type="PANTHER" id="PTHR43788:SF8">
    <property type="entry name" value="DNA-BINDING PROTEIN SMUBP-2"/>
    <property type="match status" value="1"/>
</dbReference>
<dbReference type="Pfam" id="PF13195">
    <property type="entry name" value="DUF4011"/>
    <property type="match status" value="1"/>
</dbReference>
<dbReference type="InterPro" id="IPR025103">
    <property type="entry name" value="DUF4011"/>
</dbReference>
<dbReference type="RefSeq" id="WP_199701291.1">
    <property type="nucleotide sequence ID" value="NZ_JAEMNV010000001.1"/>
</dbReference>
<proteinExistence type="inferred from homology"/>
<reference evidence="9" key="1">
    <citation type="submission" date="2020-12" db="EMBL/GenBank/DDBJ databases">
        <title>Antrihabitans popcorni sp. nov. and Antrihabitans auranticaus sp. nov., isolated from a larva cave.</title>
        <authorList>
            <person name="Lee S.D."/>
            <person name="Kim I.S."/>
        </authorList>
    </citation>
    <scope>NUCLEOTIDE SEQUENCE</scope>
    <source>
        <strain evidence="9">YC3-6</strain>
    </source>
</reference>
<comment type="caution">
    <text evidence="9">The sequence shown here is derived from an EMBL/GenBank/DDBJ whole genome shotgun (WGS) entry which is preliminary data.</text>
</comment>
<dbReference type="GO" id="GO:0005524">
    <property type="term" value="F:ATP binding"/>
    <property type="evidence" value="ECO:0007669"/>
    <property type="project" value="UniProtKB-KW"/>
</dbReference>
<dbReference type="InterPro" id="IPR047187">
    <property type="entry name" value="SF1_C_Upf1"/>
</dbReference>
<feature type="domain" description="DNA2/NAM7 helicase helicase" evidence="6">
    <location>
        <begin position="280"/>
        <end position="341"/>
    </location>
</feature>
<dbReference type="InterPro" id="IPR011335">
    <property type="entry name" value="Restrct_endonuc-II-like"/>
</dbReference>
<gene>
    <name evidence="9" type="ORF">JGU71_01535</name>
</gene>
<dbReference type="InterPro" id="IPR050534">
    <property type="entry name" value="Coronavir_polyprotein_1ab"/>
</dbReference>
<keyword evidence="4" id="KW-0347">Helicase</keyword>
<accession>A0A934NLU0</accession>
<protein>
    <submittedName>
        <fullName evidence="9">DUF4011 domain-containing protein</fullName>
    </submittedName>
</protein>
<evidence type="ECO:0000313" key="10">
    <source>
        <dbReference type="Proteomes" id="UP000655868"/>
    </source>
</evidence>
<organism evidence="9 10">
    <name type="scientific">Antrihabitans stalagmiti</name>
    <dbReference type="NCBI Taxonomy" id="2799499"/>
    <lineage>
        <taxon>Bacteria</taxon>
        <taxon>Bacillati</taxon>
        <taxon>Actinomycetota</taxon>
        <taxon>Actinomycetes</taxon>
        <taxon>Mycobacteriales</taxon>
        <taxon>Nocardiaceae</taxon>
        <taxon>Antrihabitans</taxon>
    </lineage>
</organism>
<dbReference type="Pfam" id="PF18741">
    <property type="entry name" value="MTES_1575"/>
    <property type="match status" value="1"/>
</dbReference>
<dbReference type="Pfam" id="PF13087">
    <property type="entry name" value="AAA_12"/>
    <property type="match status" value="1"/>
</dbReference>
<dbReference type="InterPro" id="IPR041679">
    <property type="entry name" value="DNA2/NAM7-like_C"/>
</dbReference>
<dbReference type="CDD" id="cd18808">
    <property type="entry name" value="SF1_C_Upf1"/>
    <property type="match status" value="1"/>
</dbReference>
<evidence type="ECO:0000259" key="6">
    <source>
        <dbReference type="Pfam" id="PF13086"/>
    </source>
</evidence>
<keyword evidence="5" id="KW-0067">ATP-binding</keyword>
<name>A0A934NLU0_9NOCA</name>
<evidence type="ECO:0000259" key="8">
    <source>
        <dbReference type="Pfam" id="PF18741"/>
    </source>
</evidence>
<dbReference type="PANTHER" id="PTHR43788">
    <property type="entry name" value="DNA2/NAM7 HELICASE FAMILY MEMBER"/>
    <property type="match status" value="1"/>
</dbReference>